<reference evidence="2" key="3">
    <citation type="submission" date="2025-09" db="UniProtKB">
        <authorList>
            <consortium name="Ensembl"/>
        </authorList>
    </citation>
    <scope>IDENTIFICATION</scope>
</reference>
<protein>
    <recommendedName>
        <fullName evidence="4">Protein kinase domain-containing protein</fullName>
    </recommendedName>
</protein>
<evidence type="ECO:0000256" key="1">
    <source>
        <dbReference type="PROSITE-ProRule" id="PRU10141"/>
    </source>
</evidence>
<dbReference type="GO" id="GO:0005524">
    <property type="term" value="F:ATP binding"/>
    <property type="evidence" value="ECO:0007669"/>
    <property type="project" value="UniProtKB-UniRule"/>
</dbReference>
<reference evidence="2" key="2">
    <citation type="submission" date="2025-08" db="UniProtKB">
        <authorList>
            <consortium name="Ensembl"/>
        </authorList>
    </citation>
    <scope>IDENTIFICATION</scope>
</reference>
<dbReference type="InterPro" id="IPR011009">
    <property type="entry name" value="Kinase-like_dom_sf"/>
</dbReference>
<name>A0AAQ4S175_GASAC</name>
<keyword evidence="3" id="KW-1185">Reference proteome</keyword>
<dbReference type="PROSITE" id="PS00107">
    <property type="entry name" value="PROTEIN_KINASE_ATP"/>
    <property type="match status" value="1"/>
</dbReference>
<keyword evidence="1" id="KW-0067">ATP-binding</keyword>
<dbReference type="SUPFAM" id="SSF56112">
    <property type="entry name" value="Protein kinase-like (PK-like)"/>
    <property type="match status" value="1"/>
</dbReference>
<dbReference type="Gene3D" id="3.30.200.20">
    <property type="entry name" value="Phosphorylase Kinase, domain 1"/>
    <property type="match status" value="1"/>
</dbReference>
<sequence length="56" mass="5999">MDNSKSEESSLLEFIGEGCFGKVAKCVNMNTNENTAIKILKDLLVALNALKGIGLL</sequence>
<proteinExistence type="predicted"/>
<accession>A0AAQ4S175</accession>
<feature type="binding site" evidence="1">
    <location>
        <position position="38"/>
    </location>
    <ligand>
        <name>ATP</name>
        <dbReference type="ChEBI" id="CHEBI:30616"/>
    </ligand>
</feature>
<dbReference type="Ensembl" id="ENSGACT00000065247.1">
    <property type="protein sequence ID" value="ENSGACP00000069629.1"/>
    <property type="gene ID" value="ENSGACG00000027680.1"/>
</dbReference>
<dbReference type="InterPro" id="IPR017441">
    <property type="entry name" value="Protein_kinase_ATP_BS"/>
</dbReference>
<evidence type="ECO:0000313" key="3">
    <source>
        <dbReference type="Proteomes" id="UP000007635"/>
    </source>
</evidence>
<keyword evidence="1" id="KW-0547">Nucleotide-binding</keyword>
<evidence type="ECO:0000313" key="2">
    <source>
        <dbReference type="Ensembl" id="ENSGACP00000069629.1"/>
    </source>
</evidence>
<organism evidence="2 3">
    <name type="scientific">Gasterosteus aculeatus aculeatus</name>
    <name type="common">three-spined stickleback</name>
    <dbReference type="NCBI Taxonomy" id="481459"/>
    <lineage>
        <taxon>Eukaryota</taxon>
        <taxon>Metazoa</taxon>
        <taxon>Chordata</taxon>
        <taxon>Craniata</taxon>
        <taxon>Vertebrata</taxon>
        <taxon>Euteleostomi</taxon>
        <taxon>Actinopterygii</taxon>
        <taxon>Neopterygii</taxon>
        <taxon>Teleostei</taxon>
        <taxon>Neoteleostei</taxon>
        <taxon>Acanthomorphata</taxon>
        <taxon>Eupercaria</taxon>
        <taxon>Perciformes</taxon>
        <taxon>Cottioidei</taxon>
        <taxon>Gasterosteales</taxon>
        <taxon>Gasterosteidae</taxon>
        <taxon>Gasterosteus</taxon>
    </lineage>
</organism>
<dbReference type="Proteomes" id="UP000007635">
    <property type="component" value="Chromosome XIII"/>
</dbReference>
<reference evidence="2 3" key="1">
    <citation type="journal article" date="2021" name="G3 (Bethesda)">
        <title>Improved contiguity of the threespine stickleback genome using long-read sequencing.</title>
        <authorList>
            <person name="Nath S."/>
            <person name="Shaw D.E."/>
            <person name="White M.A."/>
        </authorList>
    </citation>
    <scope>NUCLEOTIDE SEQUENCE [LARGE SCALE GENOMIC DNA]</scope>
    <source>
        <strain evidence="2 3">Lake Benthic</strain>
    </source>
</reference>
<evidence type="ECO:0008006" key="4">
    <source>
        <dbReference type="Google" id="ProtNLM"/>
    </source>
</evidence>
<dbReference type="AlphaFoldDB" id="A0AAQ4S175"/>
<dbReference type="GeneTree" id="ENSGT00970000197277"/>